<keyword evidence="2" id="KW-0223">Dioxygenase</keyword>
<dbReference type="SUPFAM" id="SSF52343">
    <property type="entry name" value="Ferredoxin reductase-like, C-terminal NADP-linked domain"/>
    <property type="match status" value="1"/>
</dbReference>
<evidence type="ECO:0000259" key="1">
    <source>
        <dbReference type="PROSITE" id="PS51384"/>
    </source>
</evidence>
<dbReference type="Gene3D" id="2.40.30.10">
    <property type="entry name" value="Translation factors"/>
    <property type="match status" value="1"/>
</dbReference>
<dbReference type="EMBL" id="FWFN01000005">
    <property type="protein sequence ID" value="SLN52271.1"/>
    <property type="molecule type" value="Genomic_DNA"/>
</dbReference>
<dbReference type="InterPro" id="IPR050415">
    <property type="entry name" value="MRET"/>
</dbReference>
<keyword evidence="3" id="KW-1185">Reference proteome</keyword>
<proteinExistence type="predicted"/>
<organism evidence="2 3">
    <name type="scientific">Pseudooceanicola marinus</name>
    <dbReference type="NCBI Taxonomy" id="396013"/>
    <lineage>
        <taxon>Bacteria</taxon>
        <taxon>Pseudomonadati</taxon>
        <taxon>Pseudomonadota</taxon>
        <taxon>Alphaproteobacteria</taxon>
        <taxon>Rhodobacterales</taxon>
        <taxon>Paracoccaceae</taxon>
        <taxon>Pseudooceanicola</taxon>
    </lineage>
</organism>
<dbReference type="PROSITE" id="PS51384">
    <property type="entry name" value="FAD_FR"/>
    <property type="match status" value="1"/>
</dbReference>
<gene>
    <name evidence="2" type="primary">antC</name>
    <name evidence="2" type="ORF">PSM7751_02522</name>
</gene>
<dbReference type="InterPro" id="IPR017927">
    <property type="entry name" value="FAD-bd_FR_type"/>
</dbReference>
<dbReference type="Pfam" id="PF00175">
    <property type="entry name" value="NAD_binding_1"/>
    <property type="match status" value="1"/>
</dbReference>
<dbReference type="GO" id="GO:0051213">
    <property type="term" value="F:dioxygenase activity"/>
    <property type="evidence" value="ECO:0007669"/>
    <property type="project" value="UniProtKB-KW"/>
</dbReference>
<sequence length="226" mass="24760">MTQTITLKDKRQLTPDVHAYTFTRPDGLTFTPGHATEMTLNRDGWKEEGRPFTFTSRPDEDHLQFVIKSYPSHNGVTEQLADLAPGETVDIAEPFGALEDKAPDAPATFLAAGAGLTPFLAILRERAAQGTLQGCQLIFTNSTEADIILRGELTAMEGLTTHFTVTDGPAKTVEKAKVDRAFLADKIHDYSGHFYICGPQGFVDDIRDALNALGADPDRIHTEEGW</sequence>
<dbReference type="InterPro" id="IPR008333">
    <property type="entry name" value="Cbr1-like_FAD-bd_dom"/>
</dbReference>
<dbReference type="InterPro" id="IPR017938">
    <property type="entry name" value="Riboflavin_synthase-like_b-brl"/>
</dbReference>
<reference evidence="2 3" key="1">
    <citation type="submission" date="2017-03" db="EMBL/GenBank/DDBJ databases">
        <authorList>
            <person name="Afonso C.L."/>
            <person name="Miller P.J."/>
            <person name="Scott M.A."/>
            <person name="Spackman E."/>
            <person name="Goraichik I."/>
            <person name="Dimitrov K.M."/>
            <person name="Suarez D.L."/>
            <person name="Swayne D.E."/>
        </authorList>
    </citation>
    <scope>NUCLEOTIDE SEQUENCE [LARGE SCALE GENOMIC DNA]</scope>
    <source>
        <strain evidence="2 3">CECT 7751</strain>
    </source>
</reference>
<name>A0A1X6ZI70_9RHOB</name>
<dbReference type="SUPFAM" id="SSF63380">
    <property type="entry name" value="Riboflavin synthase domain-like"/>
    <property type="match status" value="1"/>
</dbReference>
<accession>A0A1X6ZI70</accession>
<dbReference type="PANTHER" id="PTHR47354:SF5">
    <property type="entry name" value="PROTEIN RFBI"/>
    <property type="match status" value="1"/>
</dbReference>
<dbReference type="Pfam" id="PF00970">
    <property type="entry name" value="FAD_binding_6"/>
    <property type="match status" value="1"/>
</dbReference>
<evidence type="ECO:0000313" key="3">
    <source>
        <dbReference type="Proteomes" id="UP000193963"/>
    </source>
</evidence>
<dbReference type="Gene3D" id="3.40.50.80">
    <property type="entry name" value="Nucleotide-binding domain of ferredoxin-NADP reductase (FNR) module"/>
    <property type="match status" value="1"/>
</dbReference>
<evidence type="ECO:0000313" key="2">
    <source>
        <dbReference type="EMBL" id="SLN52271.1"/>
    </source>
</evidence>
<protein>
    <submittedName>
        <fullName evidence="2">Anthranilate 1,2-dioxygenase electron transfer component</fullName>
    </submittedName>
</protein>
<dbReference type="PRINTS" id="PR00409">
    <property type="entry name" value="PHDIOXRDTASE"/>
</dbReference>
<dbReference type="InterPro" id="IPR001433">
    <property type="entry name" value="OxRdtase_FAD/NAD-bd"/>
</dbReference>
<feature type="domain" description="FAD-binding FR-type" evidence="1">
    <location>
        <begin position="1"/>
        <end position="101"/>
    </location>
</feature>
<dbReference type="RefSeq" id="WP_085888583.1">
    <property type="nucleotide sequence ID" value="NZ_FWFN01000005.1"/>
</dbReference>
<keyword evidence="2" id="KW-0560">Oxidoreductase</keyword>
<dbReference type="Proteomes" id="UP000193963">
    <property type="component" value="Unassembled WGS sequence"/>
</dbReference>
<dbReference type="InterPro" id="IPR039261">
    <property type="entry name" value="FNR_nucleotide-bd"/>
</dbReference>
<dbReference type="AlphaFoldDB" id="A0A1X6ZI70"/>
<dbReference type="PANTHER" id="PTHR47354">
    <property type="entry name" value="NADH OXIDOREDUCTASE HCR"/>
    <property type="match status" value="1"/>
</dbReference>
<dbReference type="OrthoDB" id="9792185at2"/>